<evidence type="ECO:0000313" key="5">
    <source>
        <dbReference type="Proteomes" id="UP001165405"/>
    </source>
</evidence>
<dbReference type="InterPro" id="IPR020843">
    <property type="entry name" value="ER"/>
</dbReference>
<dbReference type="EMBL" id="JAKGSG010000023">
    <property type="protein sequence ID" value="MCF4120739.1"/>
    <property type="molecule type" value="Genomic_DNA"/>
</dbReference>
<dbReference type="GO" id="GO:0070402">
    <property type="term" value="F:NADPH binding"/>
    <property type="evidence" value="ECO:0007669"/>
    <property type="project" value="TreeGrafter"/>
</dbReference>
<evidence type="ECO:0000259" key="3">
    <source>
        <dbReference type="SMART" id="SM00829"/>
    </source>
</evidence>
<dbReference type="InterPro" id="IPR036291">
    <property type="entry name" value="NAD(P)-bd_dom_sf"/>
</dbReference>
<dbReference type="Pfam" id="PF08240">
    <property type="entry name" value="ADH_N"/>
    <property type="match status" value="1"/>
</dbReference>
<reference evidence="4" key="1">
    <citation type="submission" date="2022-01" db="EMBL/GenBank/DDBJ databases">
        <title>Antribacter sp. nov., isolated from Guizhou of China.</title>
        <authorList>
            <person name="Chengliang C."/>
            <person name="Ya Z."/>
        </authorList>
    </citation>
    <scope>NUCLEOTIDE SEQUENCE</scope>
    <source>
        <strain evidence="4">KLBMP 9083</strain>
    </source>
</reference>
<dbReference type="Gene3D" id="3.90.180.10">
    <property type="entry name" value="Medium-chain alcohol dehydrogenases, catalytic domain"/>
    <property type="match status" value="1"/>
</dbReference>
<keyword evidence="2" id="KW-0560">Oxidoreductase</keyword>
<evidence type="ECO:0000256" key="1">
    <source>
        <dbReference type="ARBA" id="ARBA00022857"/>
    </source>
</evidence>
<dbReference type="Gene3D" id="3.40.50.720">
    <property type="entry name" value="NAD(P)-binding Rossmann-like Domain"/>
    <property type="match status" value="1"/>
</dbReference>
<sequence>MDAIRLHSFGPPENLVLDQVPDPEPGPGQVLVAATAHGVHLLDTTLRRGERGGPLPLPELPTIPGREVAGTVAAVGDGVDPSWTGRRVAAHLGATPDGGGYARLAVAPVAALHRIPAGLDEAGAIAMIGTGRMAAYTLDIAGISSDDVVVVTAAAGGLGTLFVQAALHAGARVVALASGPKTAVISALAPDGSGGRLAVVDYAAPGWTGRARAALAALGVEGRSGADGATVVLDGVGGDAGTAAADLLLDGGRLVVNGWSSGSANRYATDEAPRPLEVRTAVGPGAPAPGDMRRFQERALALAAAGTWRVLTHRVPFAQAARAHRELEERRTTGKVVLV</sequence>
<proteinExistence type="predicted"/>
<accession>A0AA41QC60</accession>
<name>A0AA41QC60_9MICO</name>
<dbReference type="GO" id="GO:0016651">
    <property type="term" value="F:oxidoreductase activity, acting on NAD(P)H"/>
    <property type="evidence" value="ECO:0007669"/>
    <property type="project" value="TreeGrafter"/>
</dbReference>
<dbReference type="SMART" id="SM00829">
    <property type="entry name" value="PKS_ER"/>
    <property type="match status" value="1"/>
</dbReference>
<dbReference type="Pfam" id="PF13602">
    <property type="entry name" value="ADH_zinc_N_2"/>
    <property type="match status" value="1"/>
</dbReference>
<evidence type="ECO:0000313" key="4">
    <source>
        <dbReference type="EMBL" id="MCF4120739.1"/>
    </source>
</evidence>
<dbReference type="Proteomes" id="UP001165405">
    <property type="component" value="Unassembled WGS sequence"/>
</dbReference>
<organism evidence="4 5">
    <name type="scientific">Antribacter soli</name>
    <dbReference type="NCBI Taxonomy" id="2910976"/>
    <lineage>
        <taxon>Bacteria</taxon>
        <taxon>Bacillati</taxon>
        <taxon>Actinomycetota</taxon>
        <taxon>Actinomycetes</taxon>
        <taxon>Micrococcales</taxon>
        <taxon>Promicromonosporaceae</taxon>
        <taxon>Antribacter</taxon>
    </lineage>
</organism>
<dbReference type="InterPro" id="IPR011032">
    <property type="entry name" value="GroES-like_sf"/>
</dbReference>
<dbReference type="PANTHER" id="PTHR48106">
    <property type="entry name" value="QUINONE OXIDOREDUCTASE PIG3-RELATED"/>
    <property type="match status" value="1"/>
</dbReference>
<dbReference type="SUPFAM" id="SSF51735">
    <property type="entry name" value="NAD(P)-binding Rossmann-fold domains"/>
    <property type="match status" value="1"/>
</dbReference>
<keyword evidence="1" id="KW-0521">NADP</keyword>
<dbReference type="RefSeq" id="WP_236088514.1">
    <property type="nucleotide sequence ID" value="NZ_JAKGSG010000023.1"/>
</dbReference>
<dbReference type="SUPFAM" id="SSF50129">
    <property type="entry name" value="GroES-like"/>
    <property type="match status" value="1"/>
</dbReference>
<keyword evidence="5" id="KW-1185">Reference proteome</keyword>
<dbReference type="InterPro" id="IPR013154">
    <property type="entry name" value="ADH-like_N"/>
</dbReference>
<dbReference type="AlphaFoldDB" id="A0AA41QC60"/>
<protein>
    <submittedName>
        <fullName evidence="4">Zinc-binding dehydrogenase</fullName>
    </submittedName>
</protein>
<comment type="caution">
    <text evidence="4">The sequence shown here is derived from an EMBL/GenBank/DDBJ whole genome shotgun (WGS) entry which is preliminary data.</text>
</comment>
<feature type="domain" description="Enoyl reductase (ER)" evidence="3">
    <location>
        <begin position="10"/>
        <end position="338"/>
    </location>
</feature>
<evidence type="ECO:0000256" key="2">
    <source>
        <dbReference type="ARBA" id="ARBA00023002"/>
    </source>
</evidence>
<gene>
    <name evidence="4" type="ORF">L1785_07090</name>
</gene>